<evidence type="ECO:0000256" key="2">
    <source>
        <dbReference type="ARBA" id="ARBA00009743"/>
    </source>
</evidence>
<feature type="chain" id="PRO_5018039894" description="Alpha-galactosidase" evidence="8">
    <location>
        <begin position="18"/>
        <end position="793"/>
    </location>
</feature>
<accession>A0A3M7HG95</accession>
<dbReference type="InterPro" id="IPR013780">
    <property type="entry name" value="Glyco_hydro_b"/>
</dbReference>
<dbReference type="Pfam" id="PF16499">
    <property type="entry name" value="Melibiase_2"/>
    <property type="match status" value="2"/>
</dbReference>
<keyword evidence="6 7" id="KW-0326">Glycosidase</keyword>
<comment type="similarity">
    <text evidence="2 7">Belongs to the glycosyl hydrolase 27 family.</text>
</comment>
<dbReference type="GO" id="GO:0005975">
    <property type="term" value="P:carbohydrate metabolic process"/>
    <property type="evidence" value="ECO:0007669"/>
    <property type="project" value="InterPro"/>
</dbReference>
<protein>
    <recommendedName>
        <fullName evidence="3 7">Alpha-galactosidase</fullName>
        <ecNumber evidence="3 7">3.2.1.22</ecNumber>
    </recommendedName>
    <alternativeName>
        <fullName evidence="7">Melibiase</fullName>
    </alternativeName>
</protein>
<evidence type="ECO:0000256" key="7">
    <source>
        <dbReference type="RuleBase" id="RU361168"/>
    </source>
</evidence>
<dbReference type="PANTHER" id="PTHR11452:SF61">
    <property type="entry name" value="ALPHA-GALACTOSIDASE B-RELATED"/>
    <property type="match status" value="1"/>
</dbReference>
<dbReference type="InterPro" id="IPR013785">
    <property type="entry name" value="Aldolase_TIM"/>
</dbReference>
<dbReference type="InterPro" id="IPR041233">
    <property type="entry name" value="Melibiase_C"/>
</dbReference>
<dbReference type="SUPFAM" id="SSF51445">
    <property type="entry name" value="(Trans)glycosidases"/>
    <property type="match status" value="1"/>
</dbReference>
<dbReference type="PRINTS" id="PR00740">
    <property type="entry name" value="GLHYDRLASE27"/>
</dbReference>
<evidence type="ECO:0000313" key="11">
    <source>
        <dbReference type="Proteomes" id="UP000269539"/>
    </source>
</evidence>
<organism evidence="10 11">
    <name type="scientific">Hortaea werneckii</name>
    <name type="common">Black yeast</name>
    <name type="synonym">Cladosporium werneckii</name>
    <dbReference type="NCBI Taxonomy" id="91943"/>
    <lineage>
        <taxon>Eukaryota</taxon>
        <taxon>Fungi</taxon>
        <taxon>Dikarya</taxon>
        <taxon>Ascomycota</taxon>
        <taxon>Pezizomycotina</taxon>
        <taxon>Dothideomycetes</taxon>
        <taxon>Dothideomycetidae</taxon>
        <taxon>Mycosphaerellales</taxon>
        <taxon>Teratosphaeriaceae</taxon>
        <taxon>Hortaea</taxon>
    </lineage>
</organism>
<evidence type="ECO:0000256" key="1">
    <source>
        <dbReference type="ARBA" id="ARBA00001255"/>
    </source>
</evidence>
<evidence type="ECO:0000256" key="6">
    <source>
        <dbReference type="ARBA" id="ARBA00023295"/>
    </source>
</evidence>
<dbReference type="PANTHER" id="PTHR11452">
    <property type="entry name" value="ALPHA-GALACTOSIDASE/ALPHA-N-ACETYLGALACTOSAMINIDASE"/>
    <property type="match status" value="1"/>
</dbReference>
<reference evidence="10 11" key="1">
    <citation type="journal article" date="2018" name="BMC Genomics">
        <title>Genomic evidence for intraspecific hybridization in a clonal and extremely halotolerant yeast.</title>
        <authorList>
            <person name="Gostincar C."/>
            <person name="Stajich J.E."/>
            <person name="Zupancic J."/>
            <person name="Zalar P."/>
            <person name="Gunde-Cimerman N."/>
        </authorList>
    </citation>
    <scope>NUCLEOTIDE SEQUENCE [LARGE SCALE GENOMIC DNA]</scope>
    <source>
        <strain evidence="10 11">EXF-10513</strain>
    </source>
</reference>
<feature type="signal peptide" evidence="8">
    <location>
        <begin position="1"/>
        <end position="17"/>
    </location>
</feature>
<feature type="domain" description="Alpha galactosidase C-terminal" evidence="9">
    <location>
        <begin position="377"/>
        <end position="450"/>
    </location>
</feature>
<proteinExistence type="inferred from homology"/>
<gene>
    <name evidence="10" type="ORF">D0864_00777</name>
</gene>
<evidence type="ECO:0000256" key="3">
    <source>
        <dbReference type="ARBA" id="ARBA00012755"/>
    </source>
</evidence>
<name>A0A3M7HG95_HORWE</name>
<keyword evidence="4 8" id="KW-0732">Signal</keyword>
<evidence type="ECO:0000313" key="10">
    <source>
        <dbReference type="EMBL" id="RMZ12166.1"/>
    </source>
</evidence>
<comment type="catalytic activity">
    <reaction evidence="1 7">
        <text>Hydrolysis of terminal, non-reducing alpha-D-galactose residues in alpha-D-galactosides, including galactose oligosaccharides, galactomannans and galactolipids.</text>
        <dbReference type="EC" id="3.2.1.22"/>
    </reaction>
</comment>
<dbReference type="InterPro" id="IPR002241">
    <property type="entry name" value="Glyco_hydro_27"/>
</dbReference>
<dbReference type="Pfam" id="PF17801">
    <property type="entry name" value="Melibiase_C"/>
    <property type="match status" value="1"/>
</dbReference>
<evidence type="ECO:0000256" key="4">
    <source>
        <dbReference type="ARBA" id="ARBA00022729"/>
    </source>
</evidence>
<dbReference type="EC" id="3.2.1.22" evidence="3 7"/>
<sequence>MAATIAAALAVLPLASSLELPGEVGKLPALGWNSWNAYYCDINQEKILQAANSMVDRGFKDAGYTYINSDDCWSRMDGRDPETHELRPNMTKFPDGIKGTADQIHDMGFKFGIYSSAGTMTCGRYPASLGYEAIDAATFASWGVDYLKYDNCFPPEYWYDDCLSCEVDPSFSPTGIVNGSCTNSTPPVNHYSYDRPIPFCALEWPVDGVNYTAKYTALRFRIMEEALLAQNRTILYSLCEWGVDQPWRWGNQTGSSWRISNDIAFGDTSWPRIVEIINMNSFLSPFADFYGHNDADMLTIGNGNLTSAEVRTHFGLWALMKSPILIGTVVANLTEEEVSVLQNKMLLSFHQDPVFGKPAAPYKWGANPDWTFNNTIPAQYWSGASSNGTMVAMFNPFNETRSMEVDFSEVPQLDGKASYEVVNVWDGSSMGSCEGTVQMDVEAHDTAILLFTESLGSRGFEYQLSMYSSIFLLDELCNNNLIYFATTRRVYNLHPATITHANMDESDKPLGFFDLPRELRNIIYQECGYYKLREGSPTINLVEVELTKHCCPDLRLVSKQFKSEFEEEMSRAIRRDEEASLSICLMNAPQAPGFSPVSKMFVATAKGFNRRLFAVSVIRPKGASNGRPPPTYAQTILLIHPSTQLRCLTLTCSIERVDVQSTITLAREILGSFRSIKSFKMQIHQWLMPRAYFRPDRGELRFYESVVEYLEEFRRQQGLDFDFEVQPLFRSILMVAVGGSDDVREMFEASEELGENTIIFRGVPSNSKYAYLGFELLVHAVHVGEELQAYLSS</sequence>
<dbReference type="AlphaFoldDB" id="A0A3M7HG95"/>
<dbReference type="CDD" id="cd14792">
    <property type="entry name" value="GH27"/>
    <property type="match status" value="1"/>
</dbReference>
<evidence type="ECO:0000256" key="8">
    <source>
        <dbReference type="SAM" id="SignalP"/>
    </source>
</evidence>
<dbReference type="Gene3D" id="2.60.40.1180">
    <property type="entry name" value="Golgi alpha-mannosidase II"/>
    <property type="match status" value="1"/>
</dbReference>
<dbReference type="Gene3D" id="3.20.20.70">
    <property type="entry name" value="Aldolase class I"/>
    <property type="match status" value="1"/>
</dbReference>
<dbReference type="Proteomes" id="UP000269539">
    <property type="component" value="Unassembled WGS sequence"/>
</dbReference>
<comment type="caution">
    <text evidence="10">The sequence shown here is derived from an EMBL/GenBank/DDBJ whole genome shotgun (WGS) entry which is preliminary data.</text>
</comment>
<keyword evidence="7" id="KW-1015">Disulfide bond</keyword>
<keyword evidence="5 7" id="KW-0378">Hydrolase</keyword>
<evidence type="ECO:0000256" key="5">
    <source>
        <dbReference type="ARBA" id="ARBA00022801"/>
    </source>
</evidence>
<evidence type="ECO:0000259" key="9">
    <source>
        <dbReference type="Pfam" id="PF17801"/>
    </source>
</evidence>
<dbReference type="VEuPathDB" id="FungiDB:BTJ68_11359"/>
<dbReference type="InterPro" id="IPR017853">
    <property type="entry name" value="GH"/>
</dbReference>
<dbReference type="EMBL" id="QWIO01000044">
    <property type="protein sequence ID" value="RMZ12166.1"/>
    <property type="molecule type" value="Genomic_DNA"/>
</dbReference>
<dbReference type="SUPFAM" id="SSF51011">
    <property type="entry name" value="Glycosyl hydrolase domain"/>
    <property type="match status" value="1"/>
</dbReference>
<dbReference type="GO" id="GO:0004557">
    <property type="term" value="F:alpha-galactosidase activity"/>
    <property type="evidence" value="ECO:0007669"/>
    <property type="project" value="UniProtKB-EC"/>
</dbReference>